<proteinExistence type="predicted"/>
<comment type="caution">
    <text evidence="1">The sequence shown here is derived from an EMBL/GenBank/DDBJ whole genome shotgun (WGS) entry which is preliminary data.</text>
</comment>
<evidence type="ECO:0000313" key="2">
    <source>
        <dbReference type="Proteomes" id="UP001341840"/>
    </source>
</evidence>
<accession>A0ABU6SCK0</accession>
<dbReference type="PANTHER" id="PTHR35461:SF1">
    <property type="entry name" value="LOW PROTEIN: ATP-DEPENDENT RNA HELICASE-LIKE PROTEIN"/>
    <property type="match status" value="1"/>
</dbReference>
<protein>
    <submittedName>
        <fullName evidence="1">Uncharacterized protein</fullName>
    </submittedName>
</protein>
<dbReference type="PANTHER" id="PTHR35461">
    <property type="entry name" value="BNAANNG14610D PROTEIN"/>
    <property type="match status" value="1"/>
</dbReference>
<keyword evidence="2" id="KW-1185">Reference proteome</keyword>
<organism evidence="1 2">
    <name type="scientific">Stylosanthes scabra</name>
    <dbReference type="NCBI Taxonomy" id="79078"/>
    <lineage>
        <taxon>Eukaryota</taxon>
        <taxon>Viridiplantae</taxon>
        <taxon>Streptophyta</taxon>
        <taxon>Embryophyta</taxon>
        <taxon>Tracheophyta</taxon>
        <taxon>Spermatophyta</taxon>
        <taxon>Magnoliopsida</taxon>
        <taxon>eudicotyledons</taxon>
        <taxon>Gunneridae</taxon>
        <taxon>Pentapetalae</taxon>
        <taxon>rosids</taxon>
        <taxon>fabids</taxon>
        <taxon>Fabales</taxon>
        <taxon>Fabaceae</taxon>
        <taxon>Papilionoideae</taxon>
        <taxon>50 kb inversion clade</taxon>
        <taxon>dalbergioids sensu lato</taxon>
        <taxon>Dalbergieae</taxon>
        <taxon>Pterocarpus clade</taxon>
        <taxon>Stylosanthes</taxon>
    </lineage>
</organism>
<reference evidence="1 2" key="1">
    <citation type="journal article" date="2023" name="Plants (Basel)">
        <title>Bridging the Gap: Combining Genomics and Transcriptomics Approaches to Understand Stylosanthes scabra, an Orphan Legume from the Brazilian Caatinga.</title>
        <authorList>
            <person name="Ferreira-Neto J.R.C."/>
            <person name="da Silva M.D."/>
            <person name="Binneck E."/>
            <person name="de Melo N.F."/>
            <person name="da Silva R.H."/>
            <person name="de Melo A.L.T.M."/>
            <person name="Pandolfi V."/>
            <person name="Bustamante F.O."/>
            <person name="Brasileiro-Vidal A.C."/>
            <person name="Benko-Iseppon A.M."/>
        </authorList>
    </citation>
    <scope>NUCLEOTIDE SEQUENCE [LARGE SCALE GENOMIC DNA]</scope>
    <source>
        <tissue evidence="1">Leaves</tissue>
    </source>
</reference>
<sequence length="179" mass="20535">MVPRETIHKAKALLQKTLRSFKSLVFGGDQFYNEFYDILQSDLNRIRIRNDEISMNPSREPPPVPPSTSVVEEGRSIIDKKQSPLKKNKGENNNDGLAKKMKELEMMMDTGDVEHVLDIEEALHYYSRLKSPVYLDIVDKFFMDMHTEFNVPSSLPHSSSVRVKRSKSKARFGSLSGCR</sequence>
<evidence type="ECO:0000313" key="1">
    <source>
        <dbReference type="EMBL" id="MED6133934.1"/>
    </source>
</evidence>
<dbReference type="EMBL" id="JASCZI010060560">
    <property type="protein sequence ID" value="MED6133934.1"/>
    <property type="molecule type" value="Genomic_DNA"/>
</dbReference>
<dbReference type="Proteomes" id="UP001341840">
    <property type="component" value="Unassembled WGS sequence"/>
</dbReference>
<gene>
    <name evidence="1" type="ORF">PIB30_032734</name>
</gene>
<name>A0ABU6SCK0_9FABA</name>